<feature type="compositionally biased region" description="Polar residues" evidence="1">
    <location>
        <begin position="143"/>
        <end position="164"/>
    </location>
</feature>
<evidence type="ECO:0000256" key="2">
    <source>
        <dbReference type="SAM" id="Phobius"/>
    </source>
</evidence>
<keyword evidence="2" id="KW-0812">Transmembrane</keyword>
<evidence type="ECO:0000313" key="4">
    <source>
        <dbReference type="Proteomes" id="UP001221757"/>
    </source>
</evidence>
<dbReference type="EMBL" id="JARKIE010000200">
    <property type="protein sequence ID" value="KAJ7667417.1"/>
    <property type="molecule type" value="Genomic_DNA"/>
</dbReference>
<keyword evidence="2" id="KW-0472">Membrane</keyword>
<feature type="transmembrane region" description="Helical" evidence="2">
    <location>
        <begin position="76"/>
        <end position="95"/>
    </location>
</feature>
<name>A0AAD7CWR0_MYCRO</name>
<dbReference type="AlphaFoldDB" id="A0AAD7CWR0"/>
<keyword evidence="2" id="KW-1133">Transmembrane helix</keyword>
<proteinExistence type="predicted"/>
<sequence length="264" mass="28172">MISAAAPDNDASTYINRAAPGTHLTAAISDLNGRWATGTHTDMSCTGLVGDGGNSTQIAQQEQAAAAANSSKNTGGISGVLVVAVGVLPLGTVLYTRQRRCTKSRPDNAKAVSSAFRRHKRRTDPLIPLYQRLRLAFIPHQPRSPQSPGASTVSNAMSTSNASRSAGPYDRRRFSACSLPGAETEMGWNSGTPWQSTKRQTIGVAPLEGSPRLGGGLPFSSLNFPEYEFSASVPNSLKQNSVLRTVCFIFPRRTWVPSHPFGLM</sequence>
<comment type="caution">
    <text evidence="3">The sequence shown here is derived from an EMBL/GenBank/DDBJ whole genome shotgun (WGS) entry which is preliminary data.</text>
</comment>
<protein>
    <submittedName>
        <fullName evidence="3">Uncharacterized protein</fullName>
    </submittedName>
</protein>
<evidence type="ECO:0000313" key="3">
    <source>
        <dbReference type="EMBL" id="KAJ7667417.1"/>
    </source>
</evidence>
<evidence type="ECO:0000256" key="1">
    <source>
        <dbReference type="SAM" id="MobiDB-lite"/>
    </source>
</evidence>
<accession>A0AAD7CWR0</accession>
<keyword evidence="4" id="KW-1185">Reference proteome</keyword>
<feature type="region of interest" description="Disordered" evidence="1">
    <location>
        <begin position="141"/>
        <end position="169"/>
    </location>
</feature>
<reference evidence="3" key="1">
    <citation type="submission" date="2023-03" db="EMBL/GenBank/DDBJ databases">
        <title>Massive genome expansion in bonnet fungi (Mycena s.s.) driven by repeated elements and novel gene families across ecological guilds.</title>
        <authorList>
            <consortium name="Lawrence Berkeley National Laboratory"/>
            <person name="Harder C.B."/>
            <person name="Miyauchi S."/>
            <person name="Viragh M."/>
            <person name="Kuo A."/>
            <person name="Thoen E."/>
            <person name="Andreopoulos B."/>
            <person name="Lu D."/>
            <person name="Skrede I."/>
            <person name="Drula E."/>
            <person name="Henrissat B."/>
            <person name="Morin E."/>
            <person name="Kohler A."/>
            <person name="Barry K."/>
            <person name="LaButti K."/>
            <person name="Morin E."/>
            <person name="Salamov A."/>
            <person name="Lipzen A."/>
            <person name="Mereny Z."/>
            <person name="Hegedus B."/>
            <person name="Baldrian P."/>
            <person name="Stursova M."/>
            <person name="Weitz H."/>
            <person name="Taylor A."/>
            <person name="Grigoriev I.V."/>
            <person name="Nagy L.G."/>
            <person name="Martin F."/>
            <person name="Kauserud H."/>
        </authorList>
    </citation>
    <scope>NUCLEOTIDE SEQUENCE</scope>
    <source>
        <strain evidence="3">CBHHK067</strain>
    </source>
</reference>
<organism evidence="3 4">
    <name type="scientific">Mycena rosella</name>
    <name type="common">Pink bonnet</name>
    <name type="synonym">Agaricus rosellus</name>
    <dbReference type="NCBI Taxonomy" id="1033263"/>
    <lineage>
        <taxon>Eukaryota</taxon>
        <taxon>Fungi</taxon>
        <taxon>Dikarya</taxon>
        <taxon>Basidiomycota</taxon>
        <taxon>Agaricomycotina</taxon>
        <taxon>Agaricomycetes</taxon>
        <taxon>Agaricomycetidae</taxon>
        <taxon>Agaricales</taxon>
        <taxon>Marasmiineae</taxon>
        <taxon>Mycenaceae</taxon>
        <taxon>Mycena</taxon>
    </lineage>
</organism>
<dbReference type="Proteomes" id="UP001221757">
    <property type="component" value="Unassembled WGS sequence"/>
</dbReference>
<gene>
    <name evidence="3" type="ORF">B0H17DRAFT_1210218</name>
</gene>